<sequence>MNEVLRVVRTNPDGGRSEAVLATEDGRHILTSDDGTTRELPGQSLAAVLSAAPELTVVDAVTRVDATCAAPDVRAQFVDALQDADPTAPFDESAWPAGTELLPVTDEWPAADGLRYRWITIDGAYYHLLPAEGRTRAVQVEDGEIVSGEEVASASWDFEGIGLSSVGRESLRIVGGDVLVRQNLGDDFPEMAAASFDGDVISAVVRWLDDQTYAPSYLLRSLPTPGLTADERSDLGDLVRQDVAVFVDGEVVLDRLCAAGDRNKFRRALADPASLDGARTYALLRAIMAGEEPMDDLLGTLV</sequence>
<dbReference type="EMBL" id="JBEDNP010000006">
    <property type="protein sequence ID" value="MEQ3539741.1"/>
    <property type="molecule type" value="Genomic_DNA"/>
</dbReference>
<dbReference type="Proteomes" id="UP001464923">
    <property type="component" value="Unassembled WGS sequence"/>
</dbReference>
<proteinExistence type="predicted"/>
<evidence type="ECO:0000313" key="1">
    <source>
        <dbReference type="EMBL" id="MEQ3539741.1"/>
    </source>
</evidence>
<protein>
    <submittedName>
        <fullName evidence="1">Uncharacterized protein</fullName>
    </submittedName>
</protein>
<evidence type="ECO:0000313" key="2">
    <source>
        <dbReference type="Proteomes" id="UP001464923"/>
    </source>
</evidence>
<gene>
    <name evidence="1" type="ORF">WHI96_12970</name>
</gene>
<accession>A0ABV1JUW4</accession>
<keyword evidence="2" id="KW-1185">Reference proteome</keyword>
<dbReference type="RefSeq" id="WP_345648697.1">
    <property type="nucleotide sequence ID" value="NZ_BAABLY010000059.1"/>
</dbReference>
<comment type="caution">
    <text evidence="1">The sequence shown here is derived from an EMBL/GenBank/DDBJ whole genome shotgun (WGS) entry which is preliminary data.</text>
</comment>
<organism evidence="1 2">
    <name type="scientific">Pseudonocardia tropica</name>
    <dbReference type="NCBI Taxonomy" id="681289"/>
    <lineage>
        <taxon>Bacteria</taxon>
        <taxon>Bacillati</taxon>
        <taxon>Actinomycetota</taxon>
        <taxon>Actinomycetes</taxon>
        <taxon>Pseudonocardiales</taxon>
        <taxon>Pseudonocardiaceae</taxon>
        <taxon>Pseudonocardia</taxon>
    </lineage>
</organism>
<reference evidence="1 2" key="1">
    <citation type="submission" date="2024-03" db="EMBL/GenBank/DDBJ databases">
        <title>Draft genome sequence of Pseudonocardia tropica JCM 19149.</title>
        <authorList>
            <person name="Butdee W."/>
            <person name="Duangmal K."/>
        </authorList>
    </citation>
    <scope>NUCLEOTIDE SEQUENCE [LARGE SCALE GENOMIC DNA]</scope>
    <source>
        <strain evidence="1 2">JCM 19149</strain>
    </source>
</reference>
<name>A0ABV1JUW4_9PSEU</name>